<proteinExistence type="predicted"/>
<dbReference type="GO" id="GO:0010411">
    <property type="term" value="P:xyloglucan metabolic process"/>
    <property type="evidence" value="ECO:0007669"/>
    <property type="project" value="InterPro"/>
</dbReference>
<dbReference type="Proteomes" id="UP000298416">
    <property type="component" value="Unassembled WGS sequence"/>
</dbReference>
<feature type="domain" description="GH16" evidence="6">
    <location>
        <begin position="1"/>
        <end position="230"/>
    </location>
</feature>
<dbReference type="InterPro" id="IPR013320">
    <property type="entry name" value="ConA-like_dom_sf"/>
</dbReference>
<feature type="signal peptide" evidence="5">
    <location>
        <begin position="1"/>
        <end position="24"/>
    </location>
</feature>
<reference evidence="7" key="1">
    <citation type="submission" date="2018-01" db="EMBL/GenBank/DDBJ databases">
        <authorList>
            <person name="Mao J.F."/>
        </authorList>
    </citation>
    <scope>NUCLEOTIDE SEQUENCE</scope>
    <source>
        <strain evidence="7">Huo1</strain>
        <tissue evidence="7">Leaf</tissue>
    </source>
</reference>
<gene>
    <name evidence="7" type="ORF">SASPL_135230</name>
</gene>
<dbReference type="GO" id="GO:0042546">
    <property type="term" value="P:cell wall biogenesis"/>
    <property type="evidence" value="ECO:0007669"/>
    <property type="project" value="InterPro"/>
</dbReference>
<feature type="glycosylation site" description="N-linked (GlcNAc...) asparagine" evidence="4">
    <location>
        <position position="123"/>
    </location>
</feature>
<reference evidence="7" key="2">
    <citation type="submission" date="2020-08" db="EMBL/GenBank/DDBJ databases">
        <title>Plant Genome Project.</title>
        <authorList>
            <person name="Zhang R.-G."/>
        </authorList>
    </citation>
    <scope>NUCLEOTIDE SEQUENCE</scope>
    <source>
        <strain evidence="7">Huo1</strain>
        <tissue evidence="7">Leaf</tissue>
    </source>
</reference>
<dbReference type="PANTHER" id="PTHR31062">
    <property type="entry name" value="XYLOGLUCAN ENDOTRANSGLUCOSYLASE/HYDROLASE PROTEIN 8-RELATED"/>
    <property type="match status" value="1"/>
</dbReference>
<feature type="active site" description="Proton donor" evidence="3">
    <location>
        <position position="119"/>
    </location>
</feature>
<feature type="chain" id="PRO_5036470670" description="GH16 domain-containing protein" evidence="5">
    <location>
        <begin position="25"/>
        <end position="302"/>
    </location>
</feature>
<dbReference type="GO" id="GO:0016762">
    <property type="term" value="F:xyloglucan:xyloglucosyl transferase activity"/>
    <property type="evidence" value="ECO:0007669"/>
    <property type="project" value="InterPro"/>
</dbReference>
<dbReference type="InterPro" id="IPR016455">
    <property type="entry name" value="XTH"/>
</dbReference>
<keyword evidence="1" id="KW-0378">Hydrolase</keyword>
<evidence type="ECO:0000256" key="1">
    <source>
        <dbReference type="ARBA" id="ARBA00022801"/>
    </source>
</evidence>
<dbReference type="SUPFAM" id="SSF49899">
    <property type="entry name" value="Concanavalin A-like lectins/glucanases"/>
    <property type="match status" value="1"/>
</dbReference>
<dbReference type="InterPro" id="IPR008263">
    <property type="entry name" value="GH16_AS"/>
</dbReference>
<evidence type="ECO:0000259" key="6">
    <source>
        <dbReference type="PROSITE" id="PS51762"/>
    </source>
</evidence>
<organism evidence="7">
    <name type="scientific">Salvia splendens</name>
    <name type="common">Scarlet sage</name>
    <dbReference type="NCBI Taxonomy" id="180675"/>
    <lineage>
        <taxon>Eukaryota</taxon>
        <taxon>Viridiplantae</taxon>
        <taxon>Streptophyta</taxon>
        <taxon>Embryophyta</taxon>
        <taxon>Tracheophyta</taxon>
        <taxon>Spermatophyta</taxon>
        <taxon>Magnoliopsida</taxon>
        <taxon>eudicotyledons</taxon>
        <taxon>Gunneridae</taxon>
        <taxon>Pentapetalae</taxon>
        <taxon>asterids</taxon>
        <taxon>lamiids</taxon>
        <taxon>Lamiales</taxon>
        <taxon>Lamiaceae</taxon>
        <taxon>Nepetoideae</taxon>
        <taxon>Mentheae</taxon>
        <taxon>Salviinae</taxon>
        <taxon>Salvia</taxon>
        <taxon>Salvia subgen. Calosphace</taxon>
        <taxon>core Calosphace</taxon>
    </lineage>
</organism>
<dbReference type="Gene3D" id="2.60.120.200">
    <property type="match status" value="1"/>
</dbReference>
<keyword evidence="8" id="KW-1185">Reference proteome</keyword>
<dbReference type="PROSITE" id="PS51762">
    <property type="entry name" value="GH16_2"/>
    <property type="match status" value="1"/>
</dbReference>
<keyword evidence="5" id="KW-0732">Signal</keyword>
<evidence type="ECO:0000256" key="5">
    <source>
        <dbReference type="SAM" id="SignalP"/>
    </source>
</evidence>
<sequence>MGDLGFVIAMAIIFSALNSNVIEGRSMMKSMHLSWGTQRSGFLQPSGVDDVTLLLDPVSGSGIQSKDQFLFGTLEMQIKLVPGDSAGTVTSFYVTVYANSVFSFINFFYRAKHNEIDFEFLGNVTGEPYIIHTNIYTQGAAGREVQFYPWFDPTKDYHNYTIRWTPSHVVWFVDHIPIRVYRNYLDDGIPYPDLDKPMRAYSSIWNADSWATRGGLDRINWSKAPFVAKLRKFRARACKFQGSTSVANCTAAAAAACTTSELGLDDQNQMELIRNKSLVYDYCQDYEKYLGLLPGECFQRQY</sequence>
<dbReference type="InterPro" id="IPR044791">
    <property type="entry name" value="Beta-glucanase/XTH"/>
</dbReference>
<evidence type="ECO:0000256" key="2">
    <source>
        <dbReference type="ARBA" id="ARBA00023295"/>
    </source>
</evidence>
<dbReference type="PROSITE" id="PS01034">
    <property type="entry name" value="GH16_1"/>
    <property type="match status" value="1"/>
</dbReference>
<evidence type="ECO:0000313" key="8">
    <source>
        <dbReference type="Proteomes" id="UP000298416"/>
    </source>
</evidence>
<dbReference type="PIRSF" id="PIRSF005604">
    <property type="entry name" value="XET"/>
    <property type="match status" value="1"/>
</dbReference>
<evidence type="ECO:0000313" key="7">
    <source>
        <dbReference type="EMBL" id="KAG6403015.1"/>
    </source>
</evidence>
<dbReference type="InterPro" id="IPR000757">
    <property type="entry name" value="Beta-glucanase-like"/>
</dbReference>
<evidence type="ECO:0000256" key="4">
    <source>
        <dbReference type="PIRSR" id="PIRSR005604-2"/>
    </source>
</evidence>
<keyword evidence="2" id="KW-0326">Glycosidase</keyword>
<evidence type="ECO:0000256" key="3">
    <source>
        <dbReference type="PIRSR" id="PIRSR005604-1"/>
    </source>
</evidence>
<dbReference type="AlphaFoldDB" id="A0A8X8WXS5"/>
<feature type="active site" description="Nucleophile" evidence="3">
    <location>
        <position position="115"/>
    </location>
</feature>
<comment type="caution">
    <text evidence="7">The sequence shown here is derived from an EMBL/GenBank/DDBJ whole genome shotgun (WGS) entry which is preliminary data.</text>
</comment>
<dbReference type="Pfam" id="PF00722">
    <property type="entry name" value="Glyco_hydro_16"/>
    <property type="match status" value="1"/>
</dbReference>
<protein>
    <recommendedName>
        <fullName evidence="6">GH16 domain-containing protein</fullName>
    </recommendedName>
</protein>
<accession>A0A8X8WXS5</accession>
<name>A0A8X8WXS5_SALSN</name>
<dbReference type="GO" id="GO:0004553">
    <property type="term" value="F:hydrolase activity, hydrolyzing O-glycosyl compounds"/>
    <property type="evidence" value="ECO:0007669"/>
    <property type="project" value="InterPro"/>
</dbReference>
<dbReference type="EMBL" id="PNBA02000013">
    <property type="protein sequence ID" value="KAG6403015.1"/>
    <property type="molecule type" value="Genomic_DNA"/>
</dbReference>